<dbReference type="Proteomes" id="UP000709336">
    <property type="component" value="Unassembled WGS sequence"/>
</dbReference>
<evidence type="ECO:0000313" key="2">
    <source>
        <dbReference type="Proteomes" id="UP000709336"/>
    </source>
</evidence>
<dbReference type="EMBL" id="JAATNW010000003">
    <property type="protein sequence ID" value="NMH59372.1"/>
    <property type="molecule type" value="Genomic_DNA"/>
</dbReference>
<organism evidence="1 2">
    <name type="scientific">Alteromonas ponticola</name>
    <dbReference type="NCBI Taxonomy" id="2720613"/>
    <lineage>
        <taxon>Bacteria</taxon>
        <taxon>Pseudomonadati</taxon>
        <taxon>Pseudomonadota</taxon>
        <taxon>Gammaproteobacteria</taxon>
        <taxon>Alteromonadales</taxon>
        <taxon>Alteromonadaceae</taxon>
        <taxon>Alteromonas/Salinimonas group</taxon>
        <taxon>Alteromonas</taxon>
    </lineage>
</organism>
<keyword evidence="2" id="KW-1185">Reference proteome</keyword>
<evidence type="ECO:0000313" key="1">
    <source>
        <dbReference type="EMBL" id="NMH59372.1"/>
    </source>
</evidence>
<protein>
    <submittedName>
        <fullName evidence="1">Uncharacterized protein</fullName>
    </submittedName>
</protein>
<accession>A0ABX1QYT1</accession>
<comment type="caution">
    <text evidence="1">The sequence shown here is derived from an EMBL/GenBank/DDBJ whole genome shotgun (WGS) entry which is preliminary data.</text>
</comment>
<name>A0ABX1QYT1_9ALTE</name>
<proteinExistence type="predicted"/>
<gene>
    <name evidence="1" type="ORF">HCJ96_04995</name>
</gene>
<reference evidence="1 2" key="1">
    <citation type="submission" date="2020-03" db="EMBL/GenBank/DDBJ databases">
        <title>Alteromonas ponticola sp. nov., isolated from seawater.</title>
        <authorList>
            <person name="Yoon J.-H."/>
            <person name="Kim Y.-O."/>
        </authorList>
    </citation>
    <scope>NUCLEOTIDE SEQUENCE [LARGE SCALE GENOMIC DNA]</scope>
    <source>
        <strain evidence="1 2">MYP5</strain>
    </source>
</reference>
<dbReference type="RefSeq" id="WP_169209953.1">
    <property type="nucleotide sequence ID" value="NZ_JAATNW010000003.1"/>
</dbReference>
<sequence length="93" mass="10541">MLNRNTLLIGQVLQIRDKIFAKRHCIPSSLRKEWTGLLEKTSSFDASNTVNQAVKGRQTTKPETYNGNAVDLAQLVASFKNFELKISRKHSTH</sequence>